<evidence type="ECO:0000313" key="3">
    <source>
        <dbReference type="WBParaSite" id="jg4021"/>
    </source>
</evidence>
<dbReference type="WBParaSite" id="jg4021">
    <property type="protein sequence ID" value="jg4021"/>
    <property type="gene ID" value="jg4021"/>
</dbReference>
<feature type="region of interest" description="Disordered" evidence="1">
    <location>
        <begin position="1"/>
        <end position="23"/>
    </location>
</feature>
<name>A0A915ED39_9BILA</name>
<reference evidence="3" key="1">
    <citation type="submission" date="2022-11" db="UniProtKB">
        <authorList>
            <consortium name="WormBaseParasite"/>
        </authorList>
    </citation>
    <scope>IDENTIFICATION</scope>
</reference>
<accession>A0A915ED39</accession>
<evidence type="ECO:0000256" key="1">
    <source>
        <dbReference type="SAM" id="MobiDB-lite"/>
    </source>
</evidence>
<dbReference type="AlphaFoldDB" id="A0A915ED39"/>
<organism evidence="2 3">
    <name type="scientific">Ditylenchus dipsaci</name>
    <dbReference type="NCBI Taxonomy" id="166011"/>
    <lineage>
        <taxon>Eukaryota</taxon>
        <taxon>Metazoa</taxon>
        <taxon>Ecdysozoa</taxon>
        <taxon>Nematoda</taxon>
        <taxon>Chromadorea</taxon>
        <taxon>Rhabditida</taxon>
        <taxon>Tylenchina</taxon>
        <taxon>Tylenchomorpha</taxon>
        <taxon>Sphaerularioidea</taxon>
        <taxon>Anguinidae</taxon>
        <taxon>Anguininae</taxon>
        <taxon>Ditylenchus</taxon>
    </lineage>
</organism>
<dbReference type="Proteomes" id="UP000887574">
    <property type="component" value="Unplaced"/>
</dbReference>
<keyword evidence="2" id="KW-1185">Reference proteome</keyword>
<protein>
    <submittedName>
        <fullName evidence="3">Uncharacterized protein</fullName>
    </submittedName>
</protein>
<evidence type="ECO:0000313" key="2">
    <source>
        <dbReference type="Proteomes" id="UP000887574"/>
    </source>
</evidence>
<proteinExistence type="predicted"/>
<sequence length="107" mass="11291">MSGCGSHLSQRHKRKGGGAPPTAGLAIKGAVQRWLRLLLECSCGGTAKGGLLLDGNVPSSWGEGELVTGVGVRELTINLFNGTPAIGELKWKRLVRGMPDGWVFRPV</sequence>